<keyword evidence="3" id="KW-1185">Reference proteome</keyword>
<evidence type="ECO:0000256" key="1">
    <source>
        <dbReference type="SAM" id="MobiDB-lite"/>
    </source>
</evidence>
<reference evidence="2 3" key="1">
    <citation type="submission" date="2015-01" db="EMBL/GenBank/DDBJ databases">
        <title>Draft genome of the acidophilic iron oxidizer Acidithrix ferrooxidans strain Py-F3.</title>
        <authorList>
            <person name="Poehlein A."/>
            <person name="Eisen S."/>
            <person name="Schloemann M."/>
            <person name="Johnson B.D."/>
            <person name="Daniel R."/>
            <person name="Muehling M."/>
        </authorList>
    </citation>
    <scope>NUCLEOTIDE SEQUENCE [LARGE SCALE GENOMIC DNA]</scope>
    <source>
        <strain evidence="2 3">Py-F3</strain>
    </source>
</reference>
<name>A0A0D8HCY8_9ACTN</name>
<dbReference type="AlphaFoldDB" id="A0A0D8HCY8"/>
<dbReference type="STRING" id="1280514.AXFE_33450"/>
<comment type="caution">
    <text evidence="2">The sequence shown here is derived from an EMBL/GenBank/DDBJ whole genome shotgun (WGS) entry which is preliminary data.</text>
</comment>
<dbReference type="EMBL" id="JXYS01000119">
    <property type="protein sequence ID" value="KJF15803.1"/>
    <property type="molecule type" value="Genomic_DNA"/>
</dbReference>
<feature type="region of interest" description="Disordered" evidence="1">
    <location>
        <begin position="146"/>
        <end position="180"/>
    </location>
</feature>
<gene>
    <name evidence="2" type="ORF">AXFE_33450</name>
</gene>
<evidence type="ECO:0000313" key="3">
    <source>
        <dbReference type="Proteomes" id="UP000032360"/>
    </source>
</evidence>
<evidence type="ECO:0000313" key="2">
    <source>
        <dbReference type="EMBL" id="KJF15803.1"/>
    </source>
</evidence>
<accession>A0A0D8HCY8</accession>
<organism evidence="2 3">
    <name type="scientific">Acidithrix ferrooxidans</name>
    <dbReference type="NCBI Taxonomy" id="1280514"/>
    <lineage>
        <taxon>Bacteria</taxon>
        <taxon>Bacillati</taxon>
        <taxon>Actinomycetota</taxon>
        <taxon>Acidimicrobiia</taxon>
        <taxon>Acidimicrobiales</taxon>
        <taxon>Acidimicrobiaceae</taxon>
        <taxon>Acidithrix</taxon>
    </lineage>
</organism>
<dbReference type="Proteomes" id="UP000032360">
    <property type="component" value="Unassembled WGS sequence"/>
</dbReference>
<protein>
    <submittedName>
        <fullName evidence="2">Uncharacterized protein</fullName>
    </submittedName>
</protein>
<sequence length="180" mass="20602">MTTKQPRSSWPSEEWGLWFRPGYLEPAFDVRNPSDEDGFDAAVLFIQKIRPILEAQVEEFITERCRERRVEGPNLRRIARVVLWQALSEHDESMMIESSASAREAGLPWSMLSEVTNSKGPSNFRRRWGAEVEEAIVNRSFRRDEHDPLYGDTNYTTPEVVDAPRKANRKAAARTPPAGA</sequence>
<proteinExistence type="predicted"/>